<comment type="caution">
    <text evidence="1">The sequence shown here is derived from an EMBL/GenBank/DDBJ whole genome shotgun (WGS) entry which is preliminary data.</text>
</comment>
<proteinExistence type="predicted"/>
<dbReference type="AlphaFoldDB" id="A0A8S9QPG0"/>
<dbReference type="EMBL" id="QGKX02001290">
    <property type="protein sequence ID" value="KAF3541752.1"/>
    <property type="molecule type" value="Genomic_DNA"/>
</dbReference>
<evidence type="ECO:0000313" key="1">
    <source>
        <dbReference type="EMBL" id="KAF3541752.1"/>
    </source>
</evidence>
<protein>
    <submittedName>
        <fullName evidence="1">Uncharacterized protein</fullName>
    </submittedName>
</protein>
<reference evidence="1" key="1">
    <citation type="submission" date="2019-12" db="EMBL/GenBank/DDBJ databases">
        <title>Genome sequencing and annotation of Brassica cretica.</title>
        <authorList>
            <person name="Studholme D.J."/>
            <person name="Sarris P."/>
        </authorList>
    </citation>
    <scope>NUCLEOTIDE SEQUENCE</scope>
    <source>
        <strain evidence="1">PFS-109/04</strain>
        <tissue evidence="1">Leaf</tissue>
    </source>
</reference>
<accession>A0A8S9QPG0</accession>
<gene>
    <name evidence="1" type="ORF">F2Q69_00021467</name>
</gene>
<evidence type="ECO:0000313" key="2">
    <source>
        <dbReference type="Proteomes" id="UP000712600"/>
    </source>
</evidence>
<name>A0A8S9QPG0_BRACR</name>
<organism evidence="1 2">
    <name type="scientific">Brassica cretica</name>
    <name type="common">Mustard</name>
    <dbReference type="NCBI Taxonomy" id="69181"/>
    <lineage>
        <taxon>Eukaryota</taxon>
        <taxon>Viridiplantae</taxon>
        <taxon>Streptophyta</taxon>
        <taxon>Embryophyta</taxon>
        <taxon>Tracheophyta</taxon>
        <taxon>Spermatophyta</taxon>
        <taxon>Magnoliopsida</taxon>
        <taxon>eudicotyledons</taxon>
        <taxon>Gunneridae</taxon>
        <taxon>Pentapetalae</taxon>
        <taxon>rosids</taxon>
        <taxon>malvids</taxon>
        <taxon>Brassicales</taxon>
        <taxon>Brassicaceae</taxon>
        <taxon>Brassiceae</taxon>
        <taxon>Brassica</taxon>
    </lineage>
</organism>
<sequence length="94" mass="10933">MLIDSMYQVASTNKSFSSLEPLSIVDSSKDDRTRLMLLCPSKPSHILVKEVKVLIKAKLFGLDRIRGSSRPRRLQHSSSHWETYLLLWFRHFDS</sequence>
<dbReference type="Proteomes" id="UP000712600">
    <property type="component" value="Unassembled WGS sequence"/>
</dbReference>